<sequence>MTALEEHLHSSSSDQLCRMAEETQPTSIQARIAALKLNQVIGPPESPPPTYEQSITAKKARAPPPPPPTKRPAADPRRASTNNPPLQSNAPASSNSIGNQPAILPAPQMGDLRADPSIKSKTPSLPSRPARKSSEQTPILPSRTNTGPSPALPPRTNTGISPSLPPRTNIGPSPSLPPRRPSEQINRRDSSESVSSTVSGISSISGISNRTSRTSGPQTCEAASNRVKAPAYDPTTLPSLPPKKEKGDQKPPGRTPLKSTKSSPNIVAAAKSTANGLRRDLLPPLPTRQDSRDGVGAPQPVPLPKRSALSFGMNTESPPPLPAERSTNANANGISSPPPIPISSRPDLAALQASKPKPLTGPIPGVCLKCRDFTAADTHAARFPRASLPNVSLSTLAHQLTAPFASSPTDQARTIFTWLHHNIAYNVDAFFSNSVQPSTPASTLQSGLAVCEGYAGLFTALATHAGLESLVIGGHGKGYGHSPLAPGAPVPPFSSGHAWNAVYLPDSGVPGGWKLIDCCWGAGVVSGAGQPYEPLFNSAQFTMDNDEFGRSHLPADRGRQYRADGREVPWEEYILADAGENKGPQMFDGYLEPEGIRRASFEPTRGRINVQRAPEGDVTRFRFGKSAEVFAVTSWDGKDGRGVTVEEFRRRQGTVGMGWAALAKYELV</sequence>
<feature type="compositionally biased region" description="Basic and acidic residues" evidence="1">
    <location>
        <begin position="180"/>
        <end position="191"/>
    </location>
</feature>
<gene>
    <name evidence="3" type="ORF">EV356DRAFT_210191</name>
</gene>
<name>A0A6A6H5Q0_VIRVR</name>
<dbReference type="OrthoDB" id="6129702at2759"/>
<dbReference type="Proteomes" id="UP000800092">
    <property type="component" value="Unassembled WGS sequence"/>
</dbReference>
<dbReference type="SUPFAM" id="SSF54001">
    <property type="entry name" value="Cysteine proteinases"/>
    <property type="match status" value="1"/>
</dbReference>
<dbReference type="Pfam" id="PF01841">
    <property type="entry name" value="Transglut_core"/>
    <property type="match status" value="1"/>
</dbReference>
<proteinExistence type="predicted"/>
<dbReference type="GO" id="GO:0005737">
    <property type="term" value="C:cytoplasm"/>
    <property type="evidence" value="ECO:0007669"/>
    <property type="project" value="TreeGrafter"/>
</dbReference>
<feature type="region of interest" description="Disordered" evidence="1">
    <location>
        <begin position="1"/>
        <end position="25"/>
    </location>
</feature>
<reference evidence="3" key="1">
    <citation type="journal article" date="2020" name="Stud. Mycol.">
        <title>101 Dothideomycetes genomes: a test case for predicting lifestyles and emergence of pathogens.</title>
        <authorList>
            <person name="Haridas S."/>
            <person name="Albert R."/>
            <person name="Binder M."/>
            <person name="Bloem J."/>
            <person name="Labutti K."/>
            <person name="Salamov A."/>
            <person name="Andreopoulos B."/>
            <person name="Baker S."/>
            <person name="Barry K."/>
            <person name="Bills G."/>
            <person name="Bluhm B."/>
            <person name="Cannon C."/>
            <person name="Castanera R."/>
            <person name="Culley D."/>
            <person name="Daum C."/>
            <person name="Ezra D."/>
            <person name="Gonzalez J."/>
            <person name="Henrissat B."/>
            <person name="Kuo A."/>
            <person name="Liang C."/>
            <person name="Lipzen A."/>
            <person name="Lutzoni F."/>
            <person name="Magnuson J."/>
            <person name="Mondo S."/>
            <person name="Nolan M."/>
            <person name="Ohm R."/>
            <person name="Pangilinan J."/>
            <person name="Park H.-J."/>
            <person name="Ramirez L."/>
            <person name="Alfaro M."/>
            <person name="Sun H."/>
            <person name="Tritt A."/>
            <person name="Yoshinaga Y."/>
            <person name="Zwiers L.-H."/>
            <person name="Turgeon B."/>
            <person name="Goodwin S."/>
            <person name="Spatafora J."/>
            <person name="Crous P."/>
            <person name="Grigoriev I."/>
        </authorList>
    </citation>
    <scope>NUCLEOTIDE SEQUENCE</scope>
    <source>
        <strain evidence="3">Tuck. ex Michener</strain>
    </source>
</reference>
<evidence type="ECO:0000256" key="1">
    <source>
        <dbReference type="SAM" id="MobiDB-lite"/>
    </source>
</evidence>
<dbReference type="PANTHER" id="PTHR46333">
    <property type="entry name" value="CYTOKINESIS PROTEIN 3"/>
    <property type="match status" value="1"/>
</dbReference>
<feature type="domain" description="Transglutaminase-like" evidence="2">
    <location>
        <begin position="405"/>
        <end position="508"/>
    </location>
</feature>
<protein>
    <recommendedName>
        <fullName evidence="2">Transglutaminase-like domain-containing protein</fullName>
    </recommendedName>
</protein>
<feature type="compositionally biased region" description="Polar residues" evidence="1">
    <location>
        <begin position="135"/>
        <end position="148"/>
    </location>
</feature>
<accession>A0A6A6H5Q0</accession>
<dbReference type="EMBL" id="ML991807">
    <property type="protein sequence ID" value="KAF2233426.1"/>
    <property type="molecule type" value="Genomic_DNA"/>
</dbReference>
<feature type="compositionally biased region" description="Low complexity" evidence="1">
    <location>
        <begin position="192"/>
        <end position="216"/>
    </location>
</feature>
<organism evidence="3 4">
    <name type="scientific">Viridothelium virens</name>
    <name type="common">Speckled blister lichen</name>
    <name type="synonym">Trypethelium virens</name>
    <dbReference type="NCBI Taxonomy" id="1048519"/>
    <lineage>
        <taxon>Eukaryota</taxon>
        <taxon>Fungi</taxon>
        <taxon>Dikarya</taxon>
        <taxon>Ascomycota</taxon>
        <taxon>Pezizomycotina</taxon>
        <taxon>Dothideomycetes</taxon>
        <taxon>Dothideomycetes incertae sedis</taxon>
        <taxon>Trypetheliales</taxon>
        <taxon>Trypetheliaceae</taxon>
        <taxon>Viridothelium</taxon>
    </lineage>
</organism>
<evidence type="ECO:0000313" key="4">
    <source>
        <dbReference type="Proteomes" id="UP000800092"/>
    </source>
</evidence>
<evidence type="ECO:0000313" key="3">
    <source>
        <dbReference type="EMBL" id="KAF2233426.1"/>
    </source>
</evidence>
<dbReference type="AlphaFoldDB" id="A0A6A6H5Q0"/>
<dbReference type="InterPro" id="IPR038765">
    <property type="entry name" value="Papain-like_cys_pep_sf"/>
</dbReference>
<feature type="region of interest" description="Disordered" evidence="1">
    <location>
        <begin position="39"/>
        <end position="345"/>
    </location>
</feature>
<feature type="compositionally biased region" description="Polar residues" evidence="1">
    <location>
        <begin position="80"/>
        <end position="99"/>
    </location>
</feature>
<dbReference type="Gene3D" id="3.10.620.30">
    <property type="match status" value="1"/>
</dbReference>
<dbReference type="InterPro" id="IPR052557">
    <property type="entry name" value="CAP/Cytokinesis_protein"/>
</dbReference>
<dbReference type="InterPro" id="IPR002931">
    <property type="entry name" value="Transglutaminase-like"/>
</dbReference>
<keyword evidence="4" id="KW-1185">Reference proteome</keyword>
<dbReference type="PANTHER" id="PTHR46333:SF5">
    <property type="entry name" value="TRANSGLUTAMINASE-LIKE DOMAIN-CONTAINING PROTEIN"/>
    <property type="match status" value="1"/>
</dbReference>
<evidence type="ECO:0000259" key="2">
    <source>
        <dbReference type="Pfam" id="PF01841"/>
    </source>
</evidence>
<feature type="compositionally biased region" description="Basic and acidic residues" evidence="1">
    <location>
        <begin position="242"/>
        <end position="251"/>
    </location>
</feature>